<evidence type="ECO:0000313" key="4">
    <source>
        <dbReference type="Proteomes" id="UP000823823"/>
    </source>
</evidence>
<gene>
    <name evidence="3" type="ORF">H9786_12925</name>
</gene>
<dbReference type="InterPro" id="IPR029044">
    <property type="entry name" value="Nucleotide-diphossugar_trans"/>
</dbReference>
<organism evidence="3 4">
    <name type="scientific">Candidatus Brachybacterium merdavium</name>
    <dbReference type="NCBI Taxonomy" id="2838513"/>
    <lineage>
        <taxon>Bacteria</taxon>
        <taxon>Bacillati</taxon>
        <taxon>Actinomycetota</taxon>
        <taxon>Actinomycetes</taxon>
        <taxon>Micrococcales</taxon>
        <taxon>Dermabacteraceae</taxon>
        <taxon>Brachybacterium</taxon>
    </lineage>
</organism>
<dbReference type="InterPro" id="IPR005835">
    <property type="entry name" value="NTP_transferase_dom"/>
</dbReference>
<dbReference type="PANTHER" id="PTHR46390">
    <property type="entry name" value="MANNOSE-1-PHOSPHATE GUANYLYLTRANSFERASE"/>
    <property type="match status" value="1"/>
</dbReference>
<dbReference type="PANTHER" id="PTHR46390:SF1">
    <property type="entry name" value="MANNOSE-1-PHOSPHATE GUANYLYLTRANSFERASE"/>
    <property type="match status" value="1"/>
</dbReference>
<evidence type="ECO:0000313" key="3">
    <source>
        <dbReference type="EMBL" id="HJB11408.1"/>
    </source>
</evidence>
<name>A0A9D2RPZ1_9MICO</name>
<dbReference type="GO" id="GO:0009298">
    <property type="term" value="P:GDP-mannose biosynthetic process"/>
    <property type="evidence" value="ECO:0007669"/>
    <property type="project" value="TreeGrafter"/>
</dbReference>
<feature type="domain" description="MannoseP isomerase/GMP-like beta-helix" evidence="2">
    <location>
        <begin position="326"/>
        <end position="374"/>
    </location>
</feature>
<evidence type="ECO:0000259" key="1">
    <source>
        <dbReference type="Pfam" id="PF00483"/>
    </source>
</evidence>
<accession>A0A9D2RPZ1</accession>
<reference evidence="3" key="2">
    <citation type="submission" date="2021-04" db="EMBL/GenBank/DDBJ databases">
        <authorList>
            <person name="Gilroy R."/>
        </authorList>
    </citation>
    <scope>NUCLEOTIDE SEQUENCE</scope>
    <source>
        <strain evidence="3">ChiHjej13B12-24818</strain>
    </source>
</reference>
<dbReference type="InterPro" id="IPR051161">
    <property type="entry name" value="Mannose-6P_isomerase_type2"/>
</dbReference>
<dbReference type="Gene3D" id="3.90.550.10">
    <property type="entry name" value="Spore Coat Polysaccharide Biosynthesis Protein SpsA, Chain A"/>
    <property type="match status" value="1"/>
</dbReference>
<dbReference type="AlphaFoldDB" id="A0A9D2RPZ1"/>
<dbReference type="SUPFAM" id="SSF159283">
    <property type="entry name" value="Guanosine diphospho-D-mannose pyrophosphorylase/mannose-6-phosphate isomerase linker domain"/>
    <property type="match status" value="1"/>
</dbReference>
<dbReference type="EMBL" id="DWZH01000100">
    <property type="protein sequence ID" value="HJB11408.1"/>
    <property type="molecule type" value="Genomic_DNA"/>
</dbReference>
<dbReference type="GO" id="GO:0004475">
    <property type="term" value="F:mannose-1-phosphate guanylyltransferase (GTP) activity"/>
    <property type="evidence" value="ECO:0007669"/>
    <property type="project" value="InterPro"/>
</dbReference>
<dbReference type="InterPro" id="IPR049577">
    <property type="entry name" value="GMPP_N"/>
</dbReference>
<sequence>MASAPFIPVIPAGGAGTRLWPLSRRRRPKFLLDPTGVGRSLLQQTVDRLGPLADGRPIVVTGAGHTAEVGEQLGGAACVLSEPEPRNSMPAIAWAAAVVEREDPDAVIGSFAADHLIGDEEAFAETVTAARRAAEAGHLVTLGISPTHPATGFGYVECASGYEPAVGRPGTPSADGALPVTRFVEKPDPERARQFLASGRFFWNAGMFLARARVLLDALAEQLPPLAAGVREIAAAHGSPEYEQLIARVWPRLTAIAIDHALAEPLAADGRVVVVPAGFAWDDVGDFAALARQLREEHPEAGGARSVGTDDSDARALGTATVQAISSRATVYGSTHRHIALVGLEGISVVDTEDVLLVLADDRAQDLTALVRDLERTGPEHLL</sequence>
<protein>
    <submittedName>
        <fullName evidence="3">NTP transferase domain-containing protein</fullName>
    </submittedName>
</protein>
<dbReference type="Pfam" id="PF00483">
    <property type="entry name" value="NTP_transferase"/>
    <property type="match status" value="1"/>
</dbReference>
<keyword evidence="3" id="KW-0808">Transferase</keyword>
<proteinExistence type="predicted"/>
<reference evidence="3" key="1">
    <citation type="journal article" date="2021" name="PeerJ">
        <title>Extensive microbial diversity within the chicken gut microbiome revealed by metagenomics and culture.</title>
        <authorList>
            <person name="Gilroy R."/>
            <person name="Ravi A."/>
            <person name="Getino M."/>
            <person name="Pursley I."/>
            <person name="Horton D.L."/>
            <person name="Alikhan N.F."/>
            <person name="Baker D."/>
            <person name="Gharbi K."/>
            <person name="Hall N."/>
            <person name="Watson M."/>
            <person name="Adriaenssens E.M."/>
            <person name="Foster-Nyarko E."/>
            <person name="Jarju S."/>
            <person name="Secka A."/>
            <person name="Antonio M."/>
            <person name="Oren A."/>
            <person name="Chaudhuri R.R."/>
            <person name="La Ragione R."/>
            <person name="Hildebrand F."/>
            <person name="Pallen M.J."/>
        </authorList>
    </citation>
    <scope>NUCLEOTIDE SEQUENCE</scope>
    <source>
        <strain evidence="3">ChiHjej13B12-24818</strain>
    </source>
</reference>
<evidence type="ECO:0000259" key="2">
    <source>
        <dbReference type="Pfam" id="PF22640"/>
    </source>
</evidence>
<dbReference type="CDD" id="cd02509">
    <property type="entry name" value="GDP-M1P_Guanylyltransferase"/>
    <property type="match status" value="1"/>
</dbReference>
<comment type="caution">
    <text evidence="3">The sequence shown here is derived from an EMBL/GenBank/DDBJ whole genome shotgun (WGS) entry which is preliminary data.</text>
</comment>
<dbReference type="InterPro" id="IPR054566">
    <property type="entry name" value="ManC/GMP-like_b-helix"/>
</dbReference>
<dbReference type="Pfam" id="PF22640">
    <property type="entry name" value="ManC_GMP_beta-helix"/>
    <property type="match status" value="1"/>
</dbReference>
<dbReference type="SUPFAM" id="SSF53448">
    <property type="entry name" value="Nucleotide-diphospho-sugar transferases"/>
    <property type="match status" value="1"/>
</dbReference>
<feature type="domain" description="Nucleotidyl transferase" evidence="1">
    <location>
        <begin position="8"/>
        <end position="292"/>
    </location>
</feature>
<dbReference type="Proteomes" id="UP000823823">
    <property type="component" value="Unassembled WGS sequence"/>
</dbReference>